<dbReference type="EMBL" id="KN818335">
    <property type="protein sequence ID" value="KIL58548.1"/>
    <property type="molecule type" value="Genomic_DNA"/>
</dbReference>
<accession>A0A0C2WQM4</accession>
<keyword evidence="3" id="KW-1185">Reference proteome</keyword>
<keyword evidence="1" id="KW-0472">Membrane</keyword>
<dbReference type="HOGENOM" id="CLU_3013674_0_0_1"/>
<reference evidence="2 3" key="1">
    <citation type="submission" date="2014-04" db="EMBL/GenBank/DDBJ databases">
        <title>Evolutionary Origins and Diversification of the Mycorrhizal Mutualists.</title>
        <authorList>
            <consortium name="DOE Joint Genome Institute"/>
            <consortium name="Mycorrhizal Genomics Consortium"/>
            <person name="Kohler A."/>
            <person name="Kuo A."/>
            <person name="Nagy L.G."/>
            <person name="Floudas D."/>
            <person name="Copeland A."/>
            <person name="Barry K.W."/>
            <person name="Cichocki N."/>
            <person name="Veneault-Fourrey C."/>
            <person name="LaButti K."/>
            <person name="Lindquist E.A."/>
            <person name="Lipzen A."/>
            <person name="Lundell T."/>
            <person name="Morin E."/>
            <person name="Murat C."/>
            <person name="Riley R."/>
            <person name="Ohm R."/>
            <person name="Sun H."/>
            <person name="Tunlid A."/>
            <person name="Henrissat B."/>
            <person name="Grigoriev I.V."/>
            <person name="Hibbett D.S."/>
            <person name="Martin F."/>
        </authorList>
    </citation>
    <scope>NUCLEOTIDE SEQUENCE [LARGE SCALE GENOMIC DNA]</scope>
    <source>
        <strain evidence="2 3">Koide BX008</strain>
    </source>
</reference>
<sequence length="56" mass="6076">MAIVQPKQDSTMKSLTLNEPGSGYGSALPTPVLVSTGFGRLLTVRKHRLRRLGILL</sequence>
<evidence type="ECO:0000313" key="3">
    <source>
        <dbReference type="Proteomes" id="UP000054549"/>
    </source>
</evidence>
<organism evidence="2 3">
    <name type="scientific">Amanita muscaria (strain Koide BX008)</name>
    <dbReference type="NCBI Taxonomy" id="946122"/>
    <lineage>
        <taxon>Eukaryota</taxon>
        <taxon>Fungi</taxon>
        <taxon>Dikarya</taxon>
        <taxon>Basidiomycota</taxon>
        <taxon>Agaricomycotina</taxon>
        <taxon>Agaricomycetes</taxon>
        <taxon>Agaricomycetidae</taxon>
        <taxon>Agaricales</taxon>
        <taxon>Pluteineae</taxon>
        <taxon>Amanitaceae</taxon>
        <taxon>Amanita</taxon>
    </lineage>
</organism>
<dbReference type="Proteomes" id="UP000054549">
    <property type="component" value="Unassembled WGS sequence"/>
</dbReference>
<evidence type="ECO:0000313" key="2">
    <source>
        <dbReference type="EMBL" id="KIL58548.1"/>
    </source>
</evidence>
<gene>
    <name evidence="2" type="ORF">M378DRAFT_312974</name>
</gene>
<protein>
    <submittedName>
        <fullName evidence="2">Uncharacterized protein</fullName>
    </submittedName>
</protein>
<keyword evidence="1" id="KW-1133">Transmembrane helix</keyword>
<keyword evidence="1" id="KW-0812">Transmembrane</keyword>
<feature type="transmembrane region" description="Helical" evidence="1">
    <location>
        <begin position="22"/>
        <end position="42"/>
    </location>
</feature>
<dbReference type="InParanoid" id="A0A0C2WQM4"/>
<name>A0A0C2WQM4_AMAMK</name>
<evidence type="ECO:0000256" key="1">
    <source>
        <dbReference type="SAM" id="Phobius"/>
    </source>
</evidence>
<dbReference type="AlphaFoldDB" id="A0A0C2WQM4"/>
<proteinExistence type="predicted"/>